<keyword evidence="1" id="KW-1133">Transmembrane helix</keyword>
<gene>
    <name evidence="2" type="ORF">PVP01_0000890</name>
</gene>
<dbReference type="VEuPathDB" id="PlasmoDB:PVP01_0000890"/>
<reference evidence="2" key="1">
    <citation type="submission" date="2016-07" db="EMBL/GenBank/DDBJ databases">
        <authorList>
            <consortium name="Pathogen Informatics"/>
        </authorList>
    </citation>
    <scope>NUCLEOTIDE SEQUENCE</scope>
</reference>
<dbReference type="OrthoDB" id="10646680at2759"/>
<name>A0A565A4G0_PLAVI</name>
<proteinExistence type="predicted"/>
<accession>A0A565A4G0</accession>
<dbReference type="EMBL" id="FLZR02000001">
    <property type="protein sequence ID" value="VUZ99374.1"/>
    <property type="molecule type" value="Genomic_DNA"/>
</dbReference>
<evidence type="ECO:0000256" key="1">
    <source>
        <dbReference type="SAM" id="Phobius"/>
    </source>
</evidence>
<dbReference type="Proteomes" id="UP000220605">
    <property type="component" value="Unassembled WGS sequence"/>
</dbReference>
<organism evidence="2">
    <name type="scientific">Plasmodium vivax</name>
    <name type="common">malaria parasite P. vivax</name>
    <dbReference type="NCBI Taxonomy" id="5855"/>
    <lineage>
        <taxon>Eukaryota</taxon>
        <taxon>Sar</taxon>
        <taxon>Alveolata</taxon>
        <taxon>Apicomplexa</taxon>
        <taxon>Aconoidasida</taxon>
        <taxon>Haemosporida</taxon>
        <taxon>Plasmodiidae</taxon>
        <taxon>Plasmodium</taxon>
        <taxon>Plasmodium (Plasmodium)</taxon>
    </lineage>
</organism>
<dbReference type="AlphaFoldDB" id="A0A565A4G0"/>
<keyword evidence="1" id="KW-0472">Membrane</keyword>
<protein>
    <submittedName>
        <fullName evidence="2">VIR protein</fullName>
    </submittedName>
</protein>
<dbReference type="VEuPathDB" id="PlasmoDB:PVPAM_130012500"/>
<dbReference type="VEuPathDB" id="PlasmoDB:PVW1_130005700"/>
<feature type="transmembrane region" description="Helical" evidence="1">
    <location>
        <begin position="240"/>
        <end position="262"/>
    </location>
</feature>
<keyword evidence="1" id="KW-0812">Transmembrane</keyword>
<sequence length="310" mass="36713">MASTESSGDYEFFKYIQNYIHYTEEADNSNQLSNYKSSCDFLSGNNEDKCLTLSCLNCQRFLYLLKLMRLMKGKVLDTSDYGFLNFWLNRRLRINDINIPICAKEFYEKLSSKDTDVKDEYKLNIQLNDINNDIFENMNILYNLYENYYKIYSDTKTEVKCKEKDSCLQHIEACFKEYNKGIIKCPDGQSYFCKELNRFKNKFELIKNISSPSNVFNFSELKELPTYEEVNNEINGEFKMWKNIATTLFSILCAIITIFLYICKFTSFRQRFCTKGKRKVNSRSNLHSFDVPNNKTDMRYNLPYNAVDNT</sequence>
<evidence type="ECO:0000313" key="2">
    <source>
        <dbReference type="EMBL" id="VUZ99374.1"/>
    </source>
</evidence>